<dbReference type="Proteomes" id="UP000429607">
    <property type="component" value="Unassembled WGS sequence"/>
</dbReference>
<dbReference type="EMBL" id="QXFV01005087">
    <property type="protein sequence ID" value="KAE8966399.1"/>
    <property type="molecule type" value="Genomic_DNA"/>
</dbReference>
<evidence type="ECO:0000256" key="4">
    <source>
        <dbReference type="ARBA" id="ARBA00023136"/>
    </source>
</evidence>
<dbReference type="InterPro" id="IPR036640">
    <property type="entry name" value="ABC1_TM_sf"/>
</dbReference>
<protein>
    <recommendedName>
        <fullName evidence="6">ABC transmembrane type-1 domain-containing protein</fullName>
    </recommendedName>
</protein>
<dbReference type="GO" id="GO:0016020">
    <property type="term" value="C:membrane"/>
    <property type="evidence" value="ECO:0007669"/>
    <property type="project" value="UniProtKB-SubCell"/>
</dbReference>
<keyword evidence="2 5" id="KW-0812">Transmembrane</keyword>
<evidence type="ECO:0000256" key="1">
    <source>
        <dbReference type="ARBA" id="ARBA00004141"/>
    </source>
</evidence>
<dbReference type="PROSITE" id="PS50929">
    <property type="entry name" value="ABC_TM1F"/>
    <property type="match status" value="1"/>
</dbReference>
<dbReference type="AlphaFoldDB" id="A0A6A3H9L1"/>
<proteinExistence type="predicted"/>
<dbReference type="PANTHER" id="PTHR24222">
    <property type="entry name" value="ABC TRANSPORTER B FAMILY"/>
    <property type="match status" value="1"/>
</dbReference>
<comment type="caution">
    <text evidence="7">The sequence shown here is derived from an EMBL/GenBank/DDBJ whole genome shotgun (WGS) entry which is preliminary data.</text>
</comment>
<dbReference type="InterPro" id="IPR011527">
    <property type="entry name" value="ABC1_TM_dom"/>
</dbReference>
<evidence type="ECO:0000259" key="6">
    <source>
        <dbReference type="PROSITE" id="PS50929"/>
    </source>
</evidence>
<dbReference type="InterPro" id="IPR039421">
    <property type="entry name" value="Type_1_exporter"/>
</dbReference>
<dbReference type="SUPFAM" id="SSF90123">
    <property type="entry name" value="ABC transporter transmembrane region"/>
    <property type="match status" value="1"/>
</dbReference>
<gene>
    <name evidence="7" type="ORF">PR001_g28421</name>
</gene>
<dbReference type="Pfam" id="PF00664">
    <property type="entry name" value="ABC_membrane"/>
    <property type="match status" value="1"/>
</dbReference>
<feature type="transmembrane region" description="Helical" evidence="5">
    <location>
        <begin position="190"/>
        <end position="211"/>
    </location>
</feature>
<evidence type="ECO:0000256" key="3">
    <source>
        <dbReference type="ARBA" id="ARBA00022989"/>
    </source>
</evidence>
<evidence type="ECO:0000256" key="5">
    <source>
        <dbReference type="SAM" id="Phobius"/>
    </source>
</evidence>
<organism evidence="7 8">
    <name type="scientific">Phytophthora rubi</name>
    <dbReference type="NCBI Taxonomy" id="129364"/>
    <lineage>
        <taxon>Eukaryota</taxon>
        <taxon>Sar</taxon>
        <taxon>Stramenopiles</taxon>
        <taxon>Oomycota</taxon>
        <taxon>Peronosporomycetes</taxon>
        <taxon>Peronosporales</taxon>
        <taxon>Peronosporaceae</taxon>
        <taxon>Phytophthora</taxon>
    </lineage>
</organism>
<dbReference type="PANTHER" id="PTHR24222:SF85">
    <property type="entry name" value="ABC TRANSMEMBRANE TYPE-1 DOMAIN-CONTAINING PROTEIN"/>
    <property type="match status" value="1"/>
</dbReference>
<dbReference type="Gene3D" id="1.20.1560.10">
    <property type="entry name" value="ABC transporter type 1, transmembrane domain"/>
    <property type="match status" value="2"/>
</dbReference>
<evidence type="ECO:0000313" key="7">
    <source>
        <dbReference type="EMBL" id="KAE8966399.1"/>
    </source>
</evidence>
<evidence type="ECO:0000313" key="8">
    <source>
        <dbReference type="Proteomes" id="UP000429607"/>
    </source>
</evidence>
<evidence type="ECO:0000256" key="2">
    <source>
        <dbReference type="ARBA" id="ARBA00022692"/>
    </source>
</evidence>
<accession>A0A6A3H9L1</accession>
<dbReference type="GO" id="GO:0005524">
    <property type="term" value="F:ATP binding"/>
    <property type="evidence" value="ECO:0007669"/>
    <property type="project" value="InterPro"/>
</dbReference>
<feature type="domain" description="ABC transmembrane type-1" evidence="6">
    <location>
        <begin position="156"/>
        <end position="222"/>
    </location>
</feature>
<reference evidence="7 8" key="1">
    <citation type="submission" date="2018-09" db="EMBL/GenBank/DDBJ databases">
        <title>Genomic investigation of the strawberry pathogen Phytophthora fragariae indicates pathogenicity is determined by transcriptional variation in three key races.</title>
        <authorList>
            <person name="Adams T.M."/>
            <person name="Armitage A.D."/>
            <person name="Sobczyk M.K."/>
            <person name="Bates H.J."/>
            <person name="Dunwell J.M."/>
            <person name="Nellist C.F."/>
            <person name="Harrison R.J."/>
        </authorList>
    </citation>
    <scope>NUCLEOTIDE SEQUENCE [LARGE SCALE GENOMIC DNA]</scope>
    <source>
        <strain evidence="7 8">SCRP249</strain>
    </source>
</reference>
<comment type="subcellular location">
    <subcellularLocation>
        <location evidence="1">Membrane</location>
        <topology evidence="1">Multi-pass membrane protein</topology>
    </subcellularLocation>
</comment>
<sequence length="222" mass="24274">METLSTRSWWRSICWFHFNHNIYDQVTLAHYAKDSFINSSFVSYASVTQKDKSIPFLALYCFATPAGKLQLVLGAVLAGVNGTIFPCMALVFGTAINAFAQADGGVVLDAVNSRPLPNRCSAVHHGLAGLHHLLLQLGGAADEATPSSCPAASRGDTVKIKDGMGQKLSDSIKFTCQFVVGYAIGFTRDWGMSLFMACVMPFMVFSLKYMVRLFRKRAVLTQ</sequence>
<dbReference type="GO" id="GO:0140359">
    <property type="term" value="F:ABC-type transporter activity"/>
    <property type="evidence" value="ECO:0007669"/>
    <property type="project" value="InterPro"/>
</dbReference>
<keyword evidence="3 5" id="KW-1133">Transmembrane helix</keyword>
<name>A0A6A3H9L1_9STRA</name>
<keyword evidence="4 5" id="KW-0472">Membrane</keyword>